<evidence type="ECO:0000256" key="3">
    <source>
        <dbReference type="ARBA" id="ARBA00022801"/>
    </source>
</evidence>
<dbReference type="SUPFAM" id="SSF52743">
    <property type="entry name" value="Subtilisin-like"/>
    <property type="match status" value="1"/>
</dbReference>
<organism evidence="8 9">
    <name type="scientific">Glutamicibacter arilaitensis</name>
    <dbReference type="NCBI Taxonomy" id="256701"/>
    <lineage>
        <taxon>Bacteria</taxon>
        <taxon>Bacillati</taxon>
        <taxon>Actinomycetota</taxon>
        <taxon>Actinomycetes</taxon>
        <taxon>Micrococcales</taxon>
        <taxon>Micrococcaceae</taxon>
        <taxon>Glutamicibacter</taxon>
    </lineage>
</organism>
<comment type="caution">
    <text evidence="8">The sequence shown here is derived from an EMBL/GenBank/DDBJ whole genome shotgun (WGS) entry which is preliminary data.</text>
</comment>
<keyword evidence="4" id="KW-0720">Serine protease</keyword>
<keyword evidence="6" id="KW-1133">Transmembrane helix</keyword>
<evidence type="ECO:0000256" key="1">
    <source>
        <dbReference type="ARBA" id="ARBA00011073"/>
    </source>
</evidence>
<dbReference type="GO" id="GO:0004252">
    <property type="term" value="F:serine-type endopeptidase activity"/>
    <property type="evidence" value="ECO:0007669"/>
    <property type="project" value="InterPro"/>
</dbReference>
<dbReference type="Pfam" id="PF00082">
    <property type="entry name" value="Peptidase_S8"/>
    <property type="match status" value="1"/>
</dbReference>
<dbReference type="GO" id="GO:0006508">
    <property type="term" value="P:proteolysis"/>
    <property type="evidence" value="ECO:0007669"/>
    <property type="project" value="UniProtKB-KW"/>
</dbReference>
<feature type="transmembrane region" description="Helical" evidence="6">
    <location>
        <begin position="14"/>
        <end position="35"/>
    </location>
</feature>
<dbReference type="InterPro" id="IPR036852">
    <property type="entry name" value="Peptidase_S8/S53_dom_sf"/>
</dbReference>
<keyword evidence="3" id="KW-0378">Hydrolase</keyword>
<evidence type="ECO:0000256" key="6">
    <source>
        <dbReference type="SAM" id="Phobius"/>
    </source>
</evidence>
<reference evidence="8 9" key="1">
    <citation type="journal article" date="2017" name="Elife">
        <title>Extensive horizontal gene transfer in cheese-associated bacteria.</title>
        <authorList>
            <person name="Bonham K.S."/>
            <person name="Wolfe B.E."/>
            <person name="Dutton R.J."/>
        </authorList>
    </citation>
    <scope>NUCLEOTIDE SEQUENCE [LARGE SCALE GENOMIC DNA]</scope>
    <source>
        <strain evidence="8 9">JB182</strain>
    </source>
</reference>
<dbReference type="Proteomes" id="UP000235739">
    <property type="component" value="Unassembled WGS sequence"/>
</dbReference>
<proteinExistence type="inferred from homology"/>
<dbReference type="EMBL" id="PNQX01000002">
    <property type="protein sequence ID" value="PMQ19978.1"/>
    <property type="molecule type" value="Genomic_DNA"/>
</dbReference>
<accession>A0A2N7S1F3</accession>
<keyword evidence="2" id="KW-0645">Protease</keyword>
<evidence type="ECO:0000313" key="8">
    <source>
        <dbReference type="EMBL" id="PMQ19978.1"/>
    </source>
</evidence>
<evidence type="ECO:0000256" key="2">
    <source>
        <dbReference type="ARBA" id="ARBA00022670"/>
    </source>
</evidence>
<dbReference type="InterPro" id="IPR000209">
    <property type="entry name" value="Peptidase_S8/S53_dom"/>
</dbReference>
<comment type="similarity">
    <text evidence="1 5">Belongs to the peptidase S8 family.</text>
</comment>
<protein>
    <recommendedName>
        <fullName evidence="7">Peptidase S8/S53 domain-containing protein</fullName>
    </recommendedName>
</protein>
<gene>
    <name evidence="8" type="ORF">CIK84_15275</name>
</gene>
<comment type="caution">
    <text evidence="5">Lacks conserved residue(s) required for the propagation of feature annotation.</text>
</comment>
<dbReference type="PANTHER" id="PTHR43806">
    <property type="entry name" value="PEPTIDASE S8"/>
    <property type="match status" value="1"/>
</dbReference>
<keyword evidence="6" id="KW-0812">Transmembrane</keyword>
<dbReference type="PANTHER" id="PTHR43806:SF11">
    <property type="entry name" value="CEREVISIN-RELATED"/>
    <property type="match status" value="1"/>
</dbReference>
<feature type="domain" description="Peptidase S8/S53" evidence="7">
    <location>
        <begin position="43"/>
        <end position="235"/>
    </location>
</feature>
<dbReference type="RefSeq" id="WP_102598937.1">
    <property type="nucleotide sequence ID" value="NZ_JABUYH010000037.1"/>
</dbReference>
<dbReference type="PROSITE" id="PS51892">
    <property type="entry name" value="SUBTILASE"/>
    <property type="match status" value="1"/>
</dbReference>
<dbReference type="Gene3D" id="3.40.50.200">
    <property type="entry name" value="Peptidase S8/S53 domain"/>
    <property type="match status" value="1"/>
</dbReference>
<dbReference type="AlphaFoldDB" id="A0A2N7S1F3"/>
<dbReference type="InterPro" id="IPR050131">
    <property type="entry name" value="Peptidase_S8_subtilisin-like"/>
</dbReference>
<evidence type="ECO:0000256" key="4">
    <source>
        <dbReference type="ARBA" id="ARBA00022825"/>
    </source>
</evidence>
<keyword evidence="6" id="KW-0472">Membrane</keyword>
<evidence type="ECO:0000313" key="9">
    <source>
        <dbReference type="Proteomes" id="UP000235739"/>
    </source>
</evidence>
<evidence type="ECO:0000256" key="5">
    <source>
        <dbReference type="PROSITE-ProRule" id="PRU01240"/>
    </source>
</evidence>
<evidence type="ECO:0000259" key="7">
    <source>
        <dbReference type="Pfam" id="PF00082"/>
    </source>
</evidence>
<sequence length="265" mass="27749">MAAPSTRFCGSKRLWFGALSLVVLAALFTTFVAFLPKDPAPPKVALLDGGVDASQEGIKDLPLEKVRVAALEDGFTAHGTQMAALLNSSTTTGNPASMSLIDIKVLDEHGRGDVEDLAWGIEQAITLGADMIVCSLAVEIDSPRLATAVSRAVEQDVVVVAAAGNGIGSFQTYPAGYPGVLSIGALDEHGDRRRFTNSRAVAILAPGENIPVNVGAEKQYLDGTSPATAIAAQQILAAWHDIDFSDLAAIDANTRIEDAIRQVTQ</sequence>
<name>A0A2N7S1F3_9MICC</name>